<evidence type="ECO:0000313" key="2">
    <source>
        <dbReference type="EMBL" id="CEM37109.1"/>
    </source>
</evidence>
<reference evidence="2" key="1">
    <citation type="submission" date="2014-11" db="EMBL/GenBank/DDBJ databases">
        <authorList>
            <person name="Otto D Thomas"/>
            <person name="Naeem Raeece"/>
        </authorList>
    </citation>
    <scope>NUCLEOTIDE SEQUENCE</scope>
</reference>
<feature type="compositionally biased region" description="Basic and acidic residues" evidence="1">
    <location>
        <begin position="89"/>
        <end position="104"/>
    </location>
</feature>
<dbReference type="VEuPathDB" id="CryptoDB:Cvel_24225"/>
<feature type="region of interest" description="Disordered" evidence="1">
    <location>
        <begin position="85"/>
        <end position="110"/>
    </location>
</feature>
<dbReference type="EMBL" id="CDMZ01001755">
    <property type="protein sequence ID" value="CEM37109.1"/>
    <property type="molecule type" value="Genomic_DNA"/>
</dbReference>
<evidence type="ECO:0000256" key="1">
    <source>
        <dbReference type="SAM" id="MobiDB-lite"/>
    </source>
</evidence>
<name>A0A0G4H132_9ALVE</name>
<sequence length="110" mass="12377">MRSCSCCSCRLLRRCLLEAFVKWLTSHCKPGWSLVRLFGPESSCSDRRFPGPNAYDRETSGRVSLIVLDVKLAIRVGHARRGLPFRRLSPTDEHSGAGDVKRETQVSQKS</sequence>
<protein>
    <submittedName>
        <fullName evidence="2">Uncharacterized protein</fullName>
    </submittedName>
</protein>
<gene>
    <name evidence="2" type="ORF">Cvel_24225</name>
</gene>
<accession>A0A0G4H132</accession>
<proteinExistence type="predicted"/>
<organism evidence="2">
    <name type="scientific">Chromera velia CCMP2878</name>
    <dbReference type="NCBI Taxonomy" id="1169474"/>
    <lineage>
        <taxon>Eukaryota</taxon>
        <taxon>Sar</taxon>
        <taxon>Alveolata</taxon>
        <taxon>Colpodellida</taxon>
        <taxon>Chromeraceae</taxon>
        <taxon>Chromera</taxon>
    </lineage>
</organism>
<dbReference type="AlphaFoldDB" id="A0A0G4H132"/>